<keyword evidence="7" id="KW-0539">Nucleus</keyword>
<feature type="compositionally biased region" description="Basic and acidic residues" evidence="10">
    <location>
        <begin position="576"/>
        <end position="603"/>
    </location>
</feature>
<dbReference type="SMART" id="SM00443">
    <property type="entry name" value="G_patch"/>
    <property type="match status" value="1"/>
</dbReference>
<dbReference type="PANTHER" id="PTHR13948:SF3">
    <property type="entry name" value="FI21118P1"/>
    <property type="match status" value="1"/>
</dbReference>
<evidence type="ECO:0000256" key="3">
    <source>
        <dbReference type="ARBA" id="ARBA00022737"/>
    </source>
</evidence>
<dbReference type="GO" id="GO:0000398">
    <property type="term" value="P:mRNA splicing, via spliceosome"/>
    <property type="evidence" value="ECO:0007669"/>
    <property type="project" value="TreeGrafter"/>
</dbReference>
<feature type="compositionally biased region" description="Low complexity" evidence="10">
    <location>
        <begin position="613"/>
        <end position="630"/>
    </location>
</feature>
<keyword evidence="6 8" id="KW-0694">RNA-binding</keyword>
<evidence type="ECO:0008006" key="16">
    <source>
        <dbReference type="Google" id="ProtNLM"/>
    </source>
</evidence>
<dbReference type="SUPFAM" id="SSF54928">
    <property type="entry name" value="RNA-binding domain, RBD"/>
    <property type="match status" value="1"/>
</dbReference>
<keyword evidence="2" id="KW-0479">Metal-binding</keyword>
<dbReference type="InterPro" id="IPR036443">
    <property type="entry name" value="Znf_RanBP2_sf"/>
</dbReference>
<reference evidence="14 15" key="1">
    <citation type="submission" date="2019-10" db="EMBL/GenBank/DDBJ databases">
        <authorList>
            <person name="Palmer J.M."/>
        </authorList>
    </citation>
    <scope>NUCLEOTIDE SEQUENCE [LARGE SCALE GENOMIC DNA]</scope>
    <source>
        <strain evidence="14 15">TWF696</strain>
    </source>
</reference>
<sequence>MSYYRRTHYESHEAAAGRLPYDDERGAYDNGSDNRWRGRSDGSYSPHGRGHSYYDEHASRNDSRDRRTSDTRRTSPYRRLDRSRSPYYQPDDSRPHRSHSRSLSPDTRYYRQSPSSNREYDRYGRRQYYDRDAPDFHEPERAAFYGLPSRDVMLEGIGGDMTDHDIQSELEGYNVEGLNTVTVIRERKTGISRGFAFARFRELSDSKRFLERFFPSISINNMRVSLAYAKERTEAPLTDDWNCSVCLLSNFPRRTACYRCGAPRVDSEAIVPLITSTPNHFSNDGSKDASETPSQFLLIRDLEPNVTEELLLKGAQKLSSDAYAIKRILLIRDRKTNESWRFGFVEFSNVEESKKAFDKYEAMDGGFTIKSRPVTASYIHPGVFVPMIQPKPGSERWTFEPLGGLAGGIKLAYWDEEGYCKVHLAEGAKQDSPRDSSEPPKEEPKAKKKNSEKLALDPGLIEKTKKRKAENISGKDGTIPSKKLPTHLQFWQERHTELHGVGTADSAAEASKTTKESVQSVTQPKSYADPVRLCCYLCSRQFKTEAEVNKHERLSKLHETNLQDEKLVKAAEAKLKKNGVKRENGAPEDENKGYRDRAKERRIIHSQPANPGAARGQLKAKEAAAAAARASSDEEEETKAPISRGASLLSKMGWTEGRGLGALETGITAPIVAGMYVEGVGLGASGGKIGDVIDGAPESGNYSGFVERTREKARGRYEELEAKER</sequence>
<dbReference type="EMBL" id="JAVHNQ010000003">
    <property type="protein sequence ID" value="KAK6353276.1"/>
    <property type="molecule type" value="Genomic_DNA"/>
</dbReference>
<dbReference type="InterPro" id="IPR001876">
    <property type="entry name" value="Znf_RanBP2"/>
</dbReference>
<dbReference type="InterPro" id="IPR055494">
    <property type="entry name" value="DUF7066"/>
</dbReference>
<dbReference type="InterPro" id="IPR000504">
    <property type="entry name" value="RRM_dom"/>
</dbReference>
<dbReference type="Proteomes" id="UP001375240">
    <property type="component" value="Unassembled WGS sequence"/>
</dbReference>
<dbReference type="SUPFAM" id="SSF90209">
    <property type="entry name" value="Ran binding protein zinc finger-like"/>
    <property type="match status" value="1"/>
</dbReference>
<dbReference type="Pfam" id="PF00076">
    <property type="entry name" value="RRM_1"/>
    <property type="match status" value="1"/>
</dbReference>
<evidence type="ECO:0000256" key="10">
    <source>
        <dbReference type="SAM" id="MobiDB-lite"/>
    </source>
</evidence>
<feature type="domain" description="RRM" evidence="11">
    <location>
        <begin position="150"/>
        <end position="231"/>
    </location>
</feature>
<dbReference type="GO" id="GO:0003723">
    <property type="term" value="F:RNA binding"/>
    <property type="evidence" value="ECO:0007669"/>
    <property type="project" value="UniProtKB-UniRule"/>
</dbReference>
<feature type="compositionally biased region" description="Basic and acidic residues" evidence="10">
    <location>
        <begin position="52"/>
        <end position="84"/>
    </location>
</feature>
<evidence type="ECO:0000256" key="9">
    <source>
        <dbReference type="PROSITE-ProRule" id="PRU00322"/>
    </source>
</evidence>
<evidence type="ECO:0000256" key="8">
    <source>
        <dbReference type="PROSITE-ProRule" id="PRU00176"/>
    </source>
</evidence>
<evidence type="ECO:0000259" key="11">
    <source>
        <dbReference type="PROSITE" id="PS50102"/>
    </source>
</evidence>
<dbReference type="Pfam" id="PF00641">
    <property type="entry name" value="Zn_ribbon_RanBP"/>
    <property type="match status" value="1"/>
</dbReference>
<dbReference type="PROSITE" id="PS50102">
    <property type="entry name" value="RRM"/>
    <property type="match status" value="2"/>
</dbReference>
<dbReference type="Pfam" id="PF23217">
    <property type="entry name" value="DUF7066"/>
    <property type="match status" value="1"/>
</dbReference>
<feature type="compositionally biased region" description="Basic and acidic residues" evidence="10">
    <location>
        <begin position="7"/>
        <end position="40"/>
    </location>
</feature>
<evidence type="ECO:0000313" key="14">
    <source>
        <dbReference type="EMBL" id="KAK6353276.1"/>
    </source>
</evidence>
<keyword evidence="3" id="KW-0677">Repeat</keyword>
<feature type="domain" description="RanBP2-type" evidence="13">
    <location>
        <begin position="237"/>
        <end position="266"/>
    </location>
</feature>
<dbReference type="PROSITE" id="PS01358">
    <property type="entry name" value="ZF_RANBP2_1"/>
    <property type="match status" value="1"/>
</dbReference>
<organism evidence="14 15">
    <name type="scientific">Orbilia brochopaga</name>
    <dbReference type="NCBI Taxonomy" id="3140254"/>
    <lineage>
        <taxon>Eukaryota</taxon>
        <taxon>Fungi</taxon>
        <taxon>Dikarya</taxon>
        <taxon>Ascomycota</taxon>
        <taxon>Pezizomycotina</taxon>
        <taxon>Orbiliomycetes</taxon>
        <taxon>Orbiliales</taxon>
        <taxon>Orbiliaceae</taxon>
        <taxon>Orbilia</taxon>
    </lineage>
</organism>
<dbReference type="InterPro" id="IPR035979">
    <property type="entry name" value="RBD_domain_sf"/>
</dbReference>
<dbReference type="Gene3D" id="4.10.1060.10">
    <property type="entry name" value="Zinc finger, RanBP2-type"/>
    <property type="match status" value="1"/>
</dbReference>
<dbReference type="InterPro" id="IPR012677">
    <property type="entry name" value="Nucleotide-bd_a/b_plait_sf"/>
</dbReference>
<evidence type="ECO:0000259" key="12">
    <source>
        <dbReference type="PROSITE" id="PS50174"/>
    </source>
</evidence>
<evidence type="ECO:0000256" key="6">
    <source>
        <dbReference type="ARBA" id="ARBA00022884"/>
    </source>
</evidence>
<feature type="region of interest" description="Disordered" evidence="10">
    <location>
        <begin position="576"/>
        <end position="644"/>
    </location>
</feature>
<evidence type="ECO:0000256" key="4">
    <source>
        <dbReference type="ARBA" id="ARBA00022771"/>
    </source>
</evidence>
<evidence type="ECO:0000256" key="1">
    <source>
        <dbReference type="ARBA" id="ARBA00004123"/>
    </source>
</evidence>
<evidence type="ECO:0000313" key="15">
    <source>
        <dbReference type="Proteomes" id="UP001375240"/>
    </source>
</evidence>
<dbReference type="GO" id="GO:0005634">
    <property type="term" value="C:nucleus"/>
    <property type="evidence" value="ECO:0007669"/>
    <property type="project" value="UniProtKB-SubCell"/>
</dbReference>
<name>A0AAV9V073_9PEZI</name>
<dbReference type="SMART" id="SM00547">
    <property type="entry name" value="ZnF_RBZ"/>
    <property type="match status" value="1"/>
</dbReference>
<feature type="compositionally biased region" description="Basic and acidic residues" evidence="10">
    <location>
        <begin position="425"/>
        <end position="463"/>
    </location>
</feature>
<dbReference type="PROSITE" id="PS50174">
    <property type="entry name" value="G_PATCH"/>
    <property type="match status" value="1"/>
</dbReference>
<feature type="region of interest" description="Disordered" evidence="10">
    <location>
        <begin position="1"/>
        <end position="132"/>
    </location>
</feature>
<dbReference type="GO" id="GO:0008270">
    <property type="term" value="F:zinc ion binding"/>
    <property type="evidence" value="ECO:0007669"/>
    <property type="project" value="UniProtKB-KW"/>
</dbReference>
<dbReference type="PROSITE" id="PS50199">
    <property type="entry name" value="ZF_RANBP2_2"/>
    <property type="match status" value="1"/>
</dbReference>
<comment type="caution">
    <text evidence="14">The sequence shown here is derived from an EMBL/GenBank/DDBJ whole genome shotgun (WGS) entry which is preliminary data.</text>
</comment>
<dbReference type="AlphaFoldDB" id="A0AAV9V073"/>
<protein>
    <recommendedName>
        <fullName evidence="16">RNA-binding protein</fullName>
    </recommendedName>
</protein>
<evidence type="ECO:0000256" key="5">
    <source>
        <dbReference type="ARBA" id="ARBA00022833"/>
    </source>
</evidence>
<comment type="subcellular location">
    <subcellularLocation>
        <location evidence="1">Nucleus</location>
    </subcellularLocation>
</comment>
<feature type="compositionally biased region" description="Basic and acidic residues" evidence="10">
    <location>
        <begin position="118"/>
        <end position="132"/>
    </location>
</feature>
<dbReference type="Pfam" id="PF01585">
    <property type="entry name" value="G-patch"/>
    <property type="match status" value="1"/>
</dbReference>
<gene>
    <name evidence="14" type="ORF">TWF696_005253</name>
</gene>
<evidence type="ECO:0000259" key="13">
    <source>
        <dbReference type="PROSITE" id="PS50199"/>
    </source>
</evidence>
<keyword evidence="5" id="KW-0862">Zinc</keyword>
<dbReference type="InterPro" id="IPR000467">
    <property type="entry name" value="G_patch_dom"/>
</dbReference>
<dbReference type="Gene3D" id="3.30.70.330">
    <property type="match status" value="2"/>
</dbReference>
<dbReference type="SMART" id="SM00360">
    <property type="entry name" value="RRM"/>
    <property type="match status" value="2"/>
</dbReference>
<evidence type="ECO:0000256" key="2">
    <source>
        <dbReference type="ARBA" id="ARBA00022723"/>
    </source>
</evidence>
<dbReference type="PANTHER" id="PTHR13948">
    <property type="entry name" value="RNA-BINDING PROTEIN"/>
    <property type="match status" value="1"/>
</dbReference>
<feature type="domain" description="RRM" evidence="11">
    <location>
        <begin position="295"/>
        <end position="381"/>
    </location>
</feature>
<feature type="region of interest" description="Disordered" evidence="10">
    <location>
        <begin position="425"/>
        <end position="481"/>
    </location>
</feature>
<evidence type="ECO:0000256" key="7">
    <source>
        <dbReference type="ARBA" id="ARBA00023242"/>
    </source>
</evidence>
<accession>A0AAV9V073</accession>
<keyword evidence="4 9" id="KW-0863">Zinc-finger</keyword>
<proteinExistence type="predicted"/>
<feature type="domain" description="G-patch" evidence="12">
    <location>
        <begin position="641"/>
        <end position="687"/>
    </location>
</feature>
<keyword evidence="15" id="KW-1185">Reference proteome</keyword>